<reference evidence="2" key="1">
    <citation type="journal article" date="2023" name="G3 (Bethesda)">
        <title>Genome assembly and association tests identify interacting loci associated with vigor, precocity, and sex in interspecific pistachio rootstocks.</title>
        <authorList>
            <person name="Palmer W."/>
            <person name="Jacygrad E."/>
            <person name="Sagayaradj S."/>
            <person name="Cavanaugh K."/>
            <person name="Han R."/>
            <person name="Bertier L."/>
            <person name="Beede B."/>
            <person name="Kafkas S."/>
            <person name="Golino D."/>
            <person name="Preece J."/>
            <person name="Michelmore R."/>
        </authorList>
    </citation>
    <scope>NUCLEOTIDE SEQUENCE [LARGE SCALE GENOMIC DNA]</scope>
</reference>
<comment type="caution">
    <text evidence="1">The sequence shown here is derived from an EMBL/GenBank/DDBJ whole genome shotgun (WGS) entry which is preliminary data.</text>
</comment>
<protein>
    <submittedName>
        <fullName evidence="1">Uncharacterized protein</fullName>
    </submittedName>
</protein>
<proteinExistence type="predicted"/>
<dbReference type="EMBL" id="CM047908">
    <property type="protein sequence ID" value="KAJ0081056.1"/>
    <property type="molecule type" value="Genomic_DNA"/>
</dbReference>
<sequence length="54" mass="6179">MIVADLFDMHIPRHLAASRINFFASFDIQVVKKMLGFLTSTLTENSIYFLLTSN</sequence>
<evidence type="ECO:0000313" key="2">
    <source>
        <dbReference type="Proteomes" id="UP001164250"/>
    </source>
</evidence>
<keyword evidence="2" id="KW-1185">Reference proteome</keyword>
<gene>
    <name evidence="1" type="ORF">Patl1_10670</name>
</gene>
<organism evidence="1 2">
    <name type="scientific">Pistacia atlantica</name>
    <dbReference type="NCBI Taxonomy" id="434234"/>
    <lineage>
        <taxon>Eukaryota</taxon>
        <taxon>Viridiplantae</taxon>
        <taxon>Streptophyta</taxon>
        <taxon>Embryophyta</taxon>
        <taxon>Tracheophyta</taxon>
        <taxon>Spermatophyta</taxon>
        <taxon>Magnoliopsida</taxon>
        <taxon>eudicotyledons</taxon>
        <taxon>Gunneridae</taxon>
        <taxon>Pentapetalae</taxon>
        <taxon>rosids</taxon>
        <taxon>malvids</taxon>
        <taxon>Sapindales</taxon>
        <taxon>Anacardiaceae</taxon>
        <taxon>Pistacia</taxon>
    </lineage>
</organism>
<name>A0ACC1A4E8_9ROSI</name>
<accession>A0ACC1A4E8</accession>
<dbReference type="Proteomes" id="UP001164250">
    <property type="component" value="Chromosome 12"/>
</dbReference>
<evidence type="ECO:0000313" key="1">
    <source>
        <dbReference type="EMBL" id="KAJ0081056.1"/>
    </source>
</evidence>